<dbReference type="SUPFAM" id="SSF46689">
    <property type="entry name" value="Homeodomain-like"/>
    <property type="match status" value="1"/>
</dbReference>
<dbReference type="EMBL" id="AP018164">
    <property type="protein sequence ID" value="BAX91304.1"/>
    <property type="molecule type" value="Genomic_DNA"/>
</dbReference>
<dbReference type="AlphaFoldDB" id="A0A1Z4EED1"/>
<organism evidence="4 5">
    <name type="scientific">Mycobacterium shigaense</name>
    <dbReference type="NCBI Taxonomy" id="722731"/>
    <lineage>
        <taxon>Bacteria</taxon>
        <taxon>Bacillati</taxon>
        <taxon>Actinomycetota</taxon>
        <taxon>Actinomycetes</taxon>
        <taxon>Mycobacteriales</taxon>
        <taxon>Mycobacteriaceae</taxon>
        <taxon>Mycobacterium</taxon>
        <taxon>Mycobacterium simiae complex</taxon>
    </lineage>
</organism>
<name>A0A1Z4EED1_9MYCO</name>
<feature type="DNA-binding region" description="H-T-H motif" evidence="2">
    <location>
        <begin position="55"/>
        <end position="74"/>
    </location>
</feature>
<feature type="domain" description="HTH tetR-type" evidence="3">
    <location>
        <begin position="32"/>
        <end position="92"/>
    </location>
</feature>
<evidence type="ECO:0000313" key="5">
    <source>
        <dbReference type="Proteomes" id="UP000217736"/>
    </source>
</evidence>
<dbReference type="Pfam" id="PF00440">
    <property type="entry name" value="TetR_N"/>
    <property type="match status" value="1"/>
</dbReference>
<proteinExistence type="predicted"/>
<dbReference type="InterPro" id="IPR009057">
    <property type="entry name" value="Homeodomain-like_sf"/>
</dbReference>
<dbReference type="GO" id="GO:0003700">
    <property type="term" value="F:DNA-binding transcription factor activity"/>
    <property type="evidence" value="ECO:0007669"/>
    <property type="project" value="TreeGrafter"/>
</dbReference>
<evidence type="ECO:0000256" key="2">
    <source>
        <dbReference type="PROSITE-ProRule" id="PRU00335"/>
    </source>
</evidence>
<dbReference type="Gene3D" id="1.10.357.10">
    <property type="entry name" value="Tetracycline Repressor, domain 2"/>
    <property type="match status" value="1"/>
</dbReference>
<dbReference type="PRINTS" id="PR00455">
    <property type="entry name" value="HTHTETR"/>
</dbReference>
<evidence type="ECO:0000256" key="1">
    <source>
        <dbReference type="ARBA" id="ARBA00023125"/>
    </source>
</evidence>
<sequence>MWSSDERALAVDLIDMSNIAHMPTARRRLSPEDRRAELLALGAEVFGKRPYDEVRIDEIAERAGVSRALMYHYFPDKRAFFAAVVKDEADRLYEATNKEPVTGLTMFEEARMGVLAYMAYHEQNPEAAWAAYVGLGRSDPVLLGVEDDAKIRQMELIMTRIAEVVTKVPGAKLEPDVERDLRIIVNGWIAFTFELCRQRIMDPTASAERLADACAHTLLDAITRVPEIPPELAHAMANSRHQPQ</sequence>
<evidence type="ECO:0000313" key="4">
    <source>
        <dbReference type="EMBL" id="BAX91304.1"/>
    </source>
</evidence>
<dbReference type="GO" id="GO:0000976">
    <property type="term" value="F:transcription cis-regulatory region binding"/>
    <property type="evidence" value="ECO:0007669"/>
    <property type="project" value="TreeGrafter"/>
</dbReference>
<keyword evidence="5" id="KW-1185">Reference proteome</keyword>
<dbReference type="InterPro" id="IPR050109">
    <property type="entry name" value="HTH-type_TetR-like_transc_reg"/>
</dbReference>
<dbReference type="PROSITE" id="PS50977">
    <property type="entry name" value="HTH_TETR_2"/>
    <property type="match status" value="1"/>
</dbReference>
<keyword evidence="1 2" id="KW-0238">DNA-binding</keyword>
<protein>
    <submittedName>
        <fullName evidence="4">TetR family transcriptional regulator</fullName>
    </submittedName>
</protein>
<dbReference type="PANTHER" id="PTHR30055:SF174">
    <property type="entry name" value="TRANSCRIPTIONAL REGULATORY PROTEIN (PROBABLY TETR-FAMILY)-RELATED"/>
    <property type="match status" value="1"/>
</dbReference>
<evidence type="ECO:0000259" key="3">
    <source>
        <dbReference type="PROSITE" id="PS50977"/>
    </source>
</evidence>
<dbReference type="PANTHER" id="PTHR30055">
    <property type="entry name" value="HTH-TYPE TRANSCRIPTIONAL REGULATOR RUTR"/>
    <property type="match status" value="1"/>
</dbReference>
<dbReference type="InterPro" id="IPR001647">
    <property type="entry name" value="HTH_TetR"/>
</dbReference>
<accession>A0A1Z4EED1</accession>
<reference evidence="5" key="1">
    <citation type="submission" date="2017-06" db="EMBL/GenBank/DDBJ databases">
        <title>Complete Genome Sequence of Mycobacterium shigaense.</title>
        <authorList>
            <person name="Fukano H."/>
            <person name="Yoshida M."/>
            <person name="Kazumi Y."/>
            <person name="Ogura Y."/>
            <person name="Mitarai S."/>
            <person name="Hayashi T."/>
            <person name="Hoshino Y."/>
        </authorList>
    </citation>
    <scope>NUCLEOTIDE SEQUENCE [LARGE SCALE GENOMIC DNA]</scope>
    <source>
        <strain evidence="5">UN-152</strain>
    </source>
</reference>
<gene>
    <name evidence="4" type="ORF">MSG_01145</name>
</gene>
<dbReference type="KEGG" id="mshg:MSG_01145"/>
<dbReference type="Proteomes" id="UP000217736">
    <property type="component" value="Chromosome"/>
</dbReference>